<organism evidence="1 2">
    <name type="scientific">Cutaneotrichosporon oleaginosum</name>
    <dbReference type="NCBI Taxonomy" id="879819"/>
    <lineage>
        <taxon>Eukaryota</taxon>
        <taxon>Fungi</taxon>
        <taxon>Dikarya</taxon>
        <taxon>Basidiomycota</taxon>
        <taxon>Agaricomycotina</taxon>
        <taxon>Tremellomycetes</taxon>
        <taxon>Trichosporonales</taxon>
        <taxon>Trichosporonaceae</taxon>
        <taxon>Cutaneotrichosporon</taxon>
    </lineage>
</organism>
<evidence type="ECO:0000313" key="2">
    <source>
        <dbReference type="Proteomes" id="UP000053611"/>
    </source>
</evidence>
<dbReference type="GeneID" id="28988046"/>
<gene>
    <name evidence="1" type="ORF">CC85DRAFT_82369</name>
</gene>
<reference evidence="1 2" key="1">
    <citation type="submission" date="2015-03" db="EMBL/GenBank/DDBJ databases">
        <title>Genomics and transcriptomics of the oil-accumulating basidiomycete yeast T. oleaginosus allow insights into substrate utilization and the diverse evolutionary trajectories of mating systems in fungi.</title>
        <authorList>
            <consortium name="DOE Joint Genome Institute"/>
            <person name="Kourist R."/>
            <person name="Kracht O."/>
            <person name="Bracharz F."/>
            <person name="Lipzen A."/>
            <person name="Nolan M."/>
            <person name="Ohm R."/>
            <person name="Grigoriev I."/>
            <person name="Sun S."/>
            <person name="Heitman J."/>
            <person name="Bruck T."/>
            <person name="Nowrousian M."/>
        </authorList>
    </citation>
    <scope>NUCLEOTIDE SEQUENCE [LARGE SCALE GENOMIC DNA]</scope>
    <source>
        <strain evidence="1 2">IBC0246</strain>
    </source>
</reference>
<evidence type="ECO:0000313" key="1">
    <source>
        <dbReference type="EMBL" id="KLT42675.1"/>
    </source>
</evidence>
<dbReference type="RefSeq" id="XP_018279166.1">
    <property type="nucleotide sequence ID" value="XM_018427443.1"/>
</dbReference>
<accession>A0A0J0XNH1</accession>
<sequence length="185" mass="21200">MSRRWSASVTDHYSISCATQRNATQRTATHRNARCACAHAHCRRQRCAASRSLRSPRTLRWAGVPGKWRRGARKEMLDSPARLIDICRVPGNRAGGFGAPTSRRARGLCCRRQWACPQRFSGRYETRQHIVISPPGLWFYWQHLALRPGWRRLHVIPLSHRWFCRLKATSCFGLTHCHSVASVAS</sequence>
<dbReference type="AlphaFoldDB" id="A0A0J0XNH1"/>
<keyword evidence="2" id="KW-1185">Reference proteome</keyword>
<protein>
    <submittedName>
        <fullName evidence="1">Uncharacterized protein</fullName>
    </submittedName>
</protein>
<proteinExistence type="predicted"/>
<dbReference type="Proteomes" id="UP000053611">
    <property type="component" value="Unassembled WGS sequence"/>
</dbReference>
<name>A0A0J0XNH1_9TREE</name>
<dbReference type="EMBL" id="KQ087203">
    <property type="protein sequence ID" value="KLT42675.1"/>
    <property type="molecule type" value="Genomic_DNA"/>
</dbReference>